<dbReference type="AlphaFoldDB" id="A0A2K5XUA8"/>
<dbReference type="STRING" id="9568.ENSMLEP00000006877"/>
<organism evidence="1 2">
    <name type="scientific">Mandrillus leucophaeus</name>
    <name type="common">Drill</name>
    <name type="synonym">Papio leucophaeus</name>
    <dbReference type="NCBI Taxonomy" id="9568"/>
    <lineage>
        <taxon>Eukaryota</taxon>
        <taxon>Metazoa</taxon>
        <taxon>Chordata</taxon>
        <taxon>Craniata</taxon>
        <taxon>Vertebrata</taxon>
        <taxon>Euteleostomi</taxon>
        <taxon>Mammalia</taxon>
        <taxon>Eutheria</taxon>
        <taxon>Euarchontoglires</taxon>
        <taxon>Primates</taxon>
        <taxon>Haplorrhini</taxon>
        <taxon>Catarrhini</taxon>
        <taxon>Cercopithecidae</taxon>
        <taxon>Cercopithecinae</taxon>
        <taxon>Mandrillus</taxon>
    </lineage>
</organism>
<evidence type="ECO:0000313" key="2">
    <source>
        <dbReference type="Proteomes" id="UP000233140"/>
    </source>
</evidence>
<evidence type="ECO:0000313" key="1">
    <source>
        <dbReference type="Ensembl" id="ENSMLEP00000006877.1"/>
    </source>
</evidence>
<dbReference type="Ensembl" id="ENSMLET00000030126.1">
    <property type="protein sequence ID" value="ENSMLEP00000006877.1"/>
    <property type="gene ID" value="ENSMLEG00000027349.1"/>
</dbReference>
<protein>
    <recommendedName>
        <fullName evidence="3">Gamma-glutamylcyclotransferase</fullName>
    </recommendedName>
</protein>
<name>A0A2K5XUA8_MANLE</name>
<reference evidence="1" key="1">
    <citation type="submission" date="2025-08" db="UniProtKB">
        <authorList>
            <consortium name="Ensembl"/>
        </authorList>
    </citation>
    <scope>IDENTIFICATION</scope>
</reference>
<dbReference type="Gene3D" id="3.10.490.10">
    <property type="entry name" value="Gamma-glutamyl cyclotransferase-like"/>
    <property type="match status" value="1"/>
</dbReference>
<reference evidence="1" key="2">
    <citation type="submission" date="2025-09" db="UniProtKB">
        <authorList>
            <consortium name="Ensembl"/>
        </authorList>
    </citation>
    <scope>IDENTIFICATION</scope>
</reference>
<proteinExistence type="predicted"/>
<accession>A0A2K5XUA8</accession>
<keyword evidence="2" id="KW-1185">Reference proteome</keyword>
<dbReference type="Proteomes" id="UP000233140">
    <property type="component" value="Unassembled WGS sequence"/>
</dbReference>
<sequence>MANSGCRDDSFLYFVYGSNLIHLRNPSAAFFCVARLGKHKLFRT</sequence>
<dbReference type="GeneTree" id="ENSGT00940000168742"/>
<evidence type="ECO:0008006" key="3">
    <source>
        <dbReference type="Google" id="ProtNLM"/>
    </source>
</evidence>